<name>A0ABD6EH48_9BILA</name>
<evidence type="ECO:0000313" key="6">
    <source>
        <dbReference type="EMBL" id="MFH4976273.1"/>
    </source>
</evidence>
<evidence type="ECO:0000313" key="7">
    <source>
        <dbReference type="Proteomes" id="UP001608902"/>
    </source>
</evidence>
<comment type="subcellular location">
    <subcellularLocation>
        <location evidence="1">Membrane</location>
        <topology evidence="1">Multi-pass membrane protein</topology>
    </subcellularLocation>
</comment>
<feature type="transmembrane region" description="Helical" evidence="5">
    <location>
        <begin position="126"/>
        <end position="147"/>
    </location>
</feature>
<evidence type="ECO:0000256" key="1">
    <source>
        <dbReference type="ARBA" id="ARBA00004141"/>
    </source>
</evidence>
<feature type="transmembrane region" description="Helical" evidence="5">
    <location>
        <begin position="210"/>
        <end position="233"/>
    </location>
</feature>
<keyword evidence="3 5" id="KW-1133">Transmembrane helix</keyword>
<evidence type="ECO:0000256" key="2">
    <source>
        <dbReference type="ARBA" id="ARBA00022692"/>
    </source>
</evidence>
<protein>
    <recommendedName>
        <fullName evidence="8">Bm4292</fullName>
    </recommendedName>
</protein>
<dbReference type="PANTHER" id="PTHR21215:SF0">
    <property type="entry name" value="LD36024P"/>
    <property type="match status" value="1"/>
</dbReference>
<evidence type="ECO:0000256" key="3">
    <source>
        <dbReference type="ARBA" id="ARBA00022989"/>
    </source>
</evidence>
<sequence length="303" mass="34816">MWSSPLHLSLTSVFALLGLALIAIALVTDYWTEYKVNRPNILKELQRQNGLNNQLKESVQRNLLYFSRNYGLFYICFPDALPTDIGSTSKFGSLCITNKDYYPNDVDFDKYTTEQTYRYYGMWGTAILYVLGLTLILACSIFGMIGCWRRSTRFILTTALLMLFAVMFLAGAMACWHYVNYLERYILDVPPFQKSWDKILKNDTRFSYGWSYIVSWVGIGFIFLASIFMLLSYKKIKEEEERAYEAKHGAYMMPNYYDKSSAMIPYGYGTYGGYGAGAYPAAYYGQYAPAAGAGYYGYMTYAR</sequence>
<dbReference type="InterPro" id="IPR004031">
    <property type="entry name" value="PMP22/EMP/MP20/Claudin"/>
</dbReference>
<dbReference type="AlphaFoldDB" id="A0ABD6EH48"/>
<gene>
    <name evidence="6" type="ORF">AB6A40_002982</name>
</gene>
<keyword evidence="4 5" id="KW-0472">Membrane</keyword>
<evidence type="ECO:0008006" key="8">
    <source>
        <dbReference type="Google" id="ProtNLM"/>
    </source>
</evidence>
<proteinExistence type="predicted"/>
<keyword evidence="7" id="KW-1185">Reference proteome</keyword>
<organism evidence="6 7">
    <name type="scientific">Gnathostoma spinigerum</name>
    <dbReference type="NCBI Taxonomy" id="75299"/>
    <lineage>
        <taxon>Eukaryota</taxon>
        <taxon>Metazoa</taxon>
        <taxon>Ecdysozoa</taxon>
        <taxon>Nematoda</taxon>
        <taxon>Chromadorea</taxon>
        <taxon>Rhabditida</taxon>
        <taxon>Spirurina</taxon>
        <taxon>Gnathostomatomorpha</taxon>
        <taxon>Gnathostomatoidea</taxon>
        <taxon>Gnathostomatidae</taxon>
        <taxon>Gnathostoma</taxon>
    </lineage>
</organism>
<dbReference type="PANTHER" id="PTHR21215">
    <property type="entry name" value="LD36024P"/>
    <property type="match status" value="1"/>
</dbReference>
<evidence type="ECO:0000256" key="5">
    <source>
        <dbReference type="SAM" id="Phobius"/>
    </source>
</evidence>
<dbReference type="Gene3D" id="1.20.140.150">
    <property type="match status" value="1"/>
</dbReference>
<dbReference type="Pfam" id="PF13903">
    <property type="entry name" value="Claudin_2"/>
    <property type="match status" value="1"/>
</dbReference>
<accession>A0ABD6EH48</accession>
<keyword evidence="2 5" id="KW-0812">Transmembrane</keyword>
<evidence type="ECO:0000256" key="4">
    <source>
        <dbReference type="ARBA" id="ARBA00023136"/>
    </source>
</evidence>
<feature type="transmembrane region" description="Helical" evidence="5">
    <location>
        <begin position="154"/>
        <end position="179"/>
    </location>
</feature>
<reference evidence="6 7" key="1">
    <citation type="submission" date="2024-08" db="EMBL/GenBank/DDBJ databases">
        <title>Gnathostoma spinigerum genome.</title>
        <authorList>
            <person name="Gonzalez-Bertolin B."/>
            <person name="Monzon S."/>
            <person name="Zaballos A."/>
            <person name="Jimenez P."/>
            <person name="Dekumyoy P."/>
            <person name="Varona S."/>
            <person name="Cuesta I."/>
            <person name="Sumanam S."/>
            <person name="Adisakwattana P."/>
            <person name="Gasser R.B."/>
            <person name="Hernandez-Gonzalez A."/>
            <person name="Young N.D."/>
            <person name="Perteguer M.J."/>
        </authorList>
    </citation>
    <scope>NUCLEOTIDE SEQUENCE [LARGE SCALE GENOMIC DNA]</scope>
    <source>
        <strain evidence="6">AL3</strain>
        <tissue evidence="6">Liver</tissue>
    </source>
</reference>
<comment type="caution">
    <text evidence="6">The sequence shown here is derived from an EMBL/GenBank/DDBJ whole genome shotgun (WGS) entry which is preliminary data.</text>
</comment>
<dbReference type="EMBL" id="JBGFUD010001432">
    <property type="protein sequence ID" value="MFH4976273.1"/>
    <property type="molecule type" value="Genomic_DNA"/>
</dbReference>
<dbReference type="GO" id="GO:0016020">
    <property type="term" value="C:membrane"/>
    <property type="evidence" value="ECO:0007669"/>
    <property type="project" value="UniProtKB-SubCell"/>
</dbReference>
<dbReference type="Proteomes" id="UP001608902">
    <property type="component" value="Unassembled WGS sequence"/>
</dbReference>